<dbReference type="Pfam" id="PF00813">
    <property type="entry name" value="FliP"/>
    <property type="match status" value="1"/>
</dbReference>
<keyword evidence="10 13" id="KW-0472">Membrane</keyword>
<dbReference type="GO" id="GO:0044781">
    <property type="term" value="P:bacterial-type flagellum organization"/>
    <property type="evidence" value="ECO:0007669"/>
    <property type="project" value="UniProtKB-KW"/>
</dbReference>
<feature type="transmembrane region" description="Helical" evidence="13">
    <location>
        <begin position="53"/>
        <end position="72"/>
    </location>
</feature>
<dbReference type="InterPro" id="IPR005837">
    <property type="entry name" value="FliP"/>
</dbReference>
<feature type="transmembrane region" description="Helical" evidence="13">
    <location>
        <begin position="154"/>
        <end position="177"/>
    </location>
</feature>
<dbReference type="PANTHER" id="PTHR30587:SF0">
    <property type="entry name" value="FLAGELLAR BIOSYNTHETIC PROTEIN FLIP"/>
    <property type="match status" value="1"/>
</dbReference>
<dbReference type="EMBL" id="CAFBMK010000356">
    <property type="protein sequence ID" value="CAB4952149.1"/>
    <property type="molecule type" value="Genomic_DNA"/>
</dbReference>
<sequence length="211" mass="22943">MNVDGQNAVQVLLLVGSITLLPALLFCVTSFTRILIVLGFVRSGLGTQTTPPNQVLVGIALFLTLFVMGPTFDEVKKTAVEPALAGKISTSKAIERGQAPLRVFMFKQTRKSDLKLFVRLGKVDAPKTQGDIPTRVLIPAFVISELKTAFQIGFLILLPFLIIDLVISATLMSLGMIMLPPVFISLPFKILLFVLVDGWALVTRSLVQSFG</sequence>
<proteinExistence type="predicted"/>
<dbReference type="PANTHER" id="PTHR30587">
    <property type="entry name" value="FLAGELLAR BIOSYNTHETIC PROTEIN FLIP"/>
    <property type="match status" value="1"/>
</dbReference>
<evidence type="ECO:0000256" key="1">
    <source>
        <dbReference type="ARBA" id="ARBA00004117"/>
    </source>
</evidence>
<dbReference type="PRINTS" id="PR00951">
    <property type="entry name" value="FLGBIOSNFLIP"/>
</dbReference>
<keyword evidence="9 13" id="KW-1133">Transmembrane helix</keyword>
<protein>
    <recommendedName>
        <fullName evidence="3">Flagellar biosynthetic protein FliP</fullName>
    </recommendedName>
</protein>
<dbReference type="GO" id="GO:0009425">
    <property type="term" value="C:bacterial-type flagellum basal body"/>
    <property type="evidence" value="ECO:0007669"/>
    <property type="project" value="UniProtKB-SubCell"/>
</dbReference>
<dbReference type="NCBIfam" id="TIGR01103">
    <property type="entry name" value="fliP"/>
    <property type="match status" value="1"/>
</dbReference>
<keyword evidence="5" id="KW-1003">Cell membrane</keyword>
<evidence type="ECO:0000256" key="11">
    <source>
        <dbReference type="ARBA" id="ARBA00023143"/>
    </source>
</evidence>
<evidence type="ECO:0000256" key="10">
    <source>
        <dbReference type="ARBA" id="ARBA00023136"/>
    </source>
</evidence>
<keyword evidence="12" id="KW-1006">Bacterial flagellum protein export</keyword>
<evidence type="ECO:0000256" key="13">
    <source>
        <dbReference type="SAM" id="Phobius"/>
    </source>
</evidence>
<feature type="transmembrane region" description="Helical" evidence="13">
    <location>
        <begin position="12"/>
        <end position="41"/>
    </location>
</feature>
<feature type="transmembrane region" description="Helical" evidence="13">
    <location>
        <begin position="183"/>
        <end position="202"/>
    </location>
</feature>
<reference evidence="14" key="1">
    <citation type="submission" date="2020-05" db="EMBL/GenBank/DDBJ databases">
        <authorList>
            <person name="Chiriac C."/>
            <person name="Salcher M."/>
            <person name="Ghai R."/>
            <person name="Kavagutti S V."/>
        </authorList>
    </citation>
    <scope>NUCLEOTIDE SEQUENCE</scope>
</reference>
<evidence type="ECO:0000256" key="5">
    <source>
        <dbReference type="ARBA" id="ARBA00022475"/>
    </source>
</evidence>
<organism evidence="14">
    <name type="scientific">freshwater metagenome</name>
    <dbReference type="NCBI Taxonomy" id="449393"/>
    <lineage>
        <taxon>unclassified sequences</taxon>
        <taxon>metagenomes</taxon>
        <taxon>ecological metagenomes</taxon>
    </lineage>
</organism>
<keyword evidence="4" id="KW-0813">Transport</keyword>
<comment type="subcellular location">
    <subcellularLocation>
        <location evidence="1">Bacterial flagellum basal body</location>
    </subcellularLocation>
    <subcellularLocation>
        <location evidence="2">Cell membrane</location>
        <topology evidence="2">Multi-pass membrane protein</topology>
    </subcellularLocation>
</comment>
<evidence type="ECO:0000256" key="7">
    <source>
        <dbReference type="ARBA" id="ARBA00022795"/>
    </source>
</evidence>
<dbReference type="PROSITE" id="PS01060">
    <property type="entry name" value="FLIP_1"/>
    <property type="match status" value="1"/>
</dbReference>
<keyword evidence="11" id="KW-0975">Bacterial flagellum</keyword>
<evidence type="ECO:0000256" key="6">
    <source>
        <dbReference type="ARBA" id="ARBA00022692"/>
    </source>
</evidence>
<keyword evidence="8" id="KW-0653">Protein transport</keyword>
<dbReference type="NCBIfam" id="NF009438">
    <property type="entry name" value="PRK12797.1"/>
    <property type="match status" value="1"/>
</dbReference>
<keyword evidence="6 13" id="KW-0812">Transmembrane</keyword>
<evidence type="ECO:0000256" key="2">
    <source>
        <dbReference type="ARBA" id="ARBA00004651"/>
    </source>
</evidence>
<evidence type="ECO:0000313" key="14">
    <source>
        <dbReference type="EMBL" id="CAB4952149.1"/>
    </source>
</evidence>
<gene>
    <name evidence="14" type="ORF">UFOPK3564_03551</name>
</gene>
<evidence type="ECO:0000256" key="8">
    <source>
        <dbReference type="ARBA" id="ARBA00022927"/>
    </source>
</evidence>
<dbReference type="PRINTS" id="PR01302">
    <property type="entry name" value="TYPE3IMPPROT"/>
</dbReference>
<evidence type="ECO:0000256" key="3">
    <source>
        <dbReference type="ARBA" id="ARBA00021714"/>
    </source>
</evidence>
<dbReference type="GO" id="GO:0005886">
    <property type="term" value="C:plasma membrane"/>
    <property type="evidence" value="ECO:0007669"/>
    <property type="project" value="UniProtKB-SubCell"/>
</dbReference>
<evidence type="ECO:0000256" key="12">
    <source>
        <dbReference type="ARBA" id="ARBA00023225"/>
    </source>
</evidence>
<keyword evidence="7" id="KW-1005">Bacterial flagellum biogenesis</keyword>
<dbReference type="PROSITE" id="PS01061">
    <property type="entry name" value="FLIP_2"/>
    <property type="match status" value="1"/>
</dbReference>
<dbReference type="AlphaFoldDB" id="A0A6J7KBT7"/>
<name>A0A6J7KBT7_9ZZZZ</name>
<evidence type="ECO:0000256" key="4">
    <source>
        <dbReference type="ARBA" id="ARBA00022448"/>
    </source>
</evidence>
<accession>A0A6J7KBT7</accession>
<dbReference type="GO" id="GO:0009306">
    <property type="term" value="P:protein secretion"/>
    <property type="evidence" value="ECO:0007669"/>
    <property type="project" value="InterPro"/>
</dbReference>
<evidence type="ECO:0000256" key="9">
    <source>
        <dbReference type="ARBA" id="ARBA00022989"/>
    </source>
</evidence>
<dbReference type="InterPro" id="IPR005838">
    <property type="entry name" value="T3SS_IM_P"/>
</dbReference>